<accession>A0A9P7RMP5</accession>
<dbReference type="Proteomes" id="UP001049176">
    <property type="component" value="Chromosome 11"/>
</dbReference>
<protein>
    <recommendedName>
        <fullName evidence="4">F-box domain-containing protein</fullName>
    </recommendedName>
</protein>
<evidence type="ECO:0000313" key="3">
    <source>
        <dbReference type="Proteomes" id="UP001049176"/>
    </source>
</evidence>
<dbReference type="OrthoDB" id="3229088at2759"/>
<dbReference type="RefSeq" id="XP_043002459.1">
    <property type="nucleotide sequence ID" value="XM_043160502.1"/>
</dbReference>
<reference evidence="2" key="1">
    <citation type="journal article" date="2021" name="Genome Biol. Evol.">
        <title>The assembled and annotated genome of the fairy-ring fungus Marasmius oreades.</title>
        <authorList>
            <person name="Hiltunen M."/>
            <person name="Ament-Velasquez S.L."/>
            <person name="Johannesson H."/>
        </authorList>
    </citation>
    <scope>NUCLEOTIDE SEQUENCE</scope>
    <source>
        <strain evidence="2">03SP1</strain>
    </source>
</reference>
<feature type="coiled-coil region" evidence="1">
    <location>
        <begin position="1"/>
        <end position="28"/>
    </location>
</feature>
<proteinExistence type="predicted"/>
<evidence type="ECO:0000313" key="2">
    <source>
        <dbReference type="EMBL" id="KAG7085988.1"/>
    </source>
</evidence>
<evidence type="ECO:0000256" key="1">
    <source>
        <dbReference type="SAM" id="Coils"/>
    </source>
</evidence>
<gene>
    <name evidence="2" type="ORF">E1B28_003511</name>
</gene>
<comment type="caution">
    <text evidence="2">The sequence shown here is derived from an EMBL/GenBank/DDBJ whole genome shotgun (WGS) entry which is preliminary data.</text>
</comment>
<organism evidence="2 3">
    <name type="scientific">Marasmius oreades</name>
    <name type="common">fairy-ring Marasmius</name>
    <dbReference type="NCBI Taxonomy" id="181124"/>
    <lineage>
        <taxon>Eukaryota</taxon>
        <taxon>Fungi</taxon>
        <taxon>Dikarya</taxon>
        <taxon>Basidiomycota</taxon>
        <taxon>Agaricomycotina</taxon>
        <taxon>Agaricomycetes</taxon>
        <taxon>Agaricomycetidae</taxon>
        <taxon>Agaricales</taxon>
        <taxon>Marasmiineae</taxon>
        <taxon>Marasmiaceae</taxon>
        <taxon>Marasmius</taxon>
    </lineage>
</organism>
<dbReference type="AlphaFoldDB" id="A0A9P7RMP5"/>
<keyword evidence="1" id="KW-0175">Coiled coil</keyword>
<dbReference type="KEGG" id="more:E1B28_003511"/>
<name>A0A9P7RMP5_9AGAR</name>
<sequence length="345" mass="39764">MDNTLFNADAVKEKISELEEAIPNALQQVFVMETELKAYKNMLSPILKLPTDVLSLIFGLCTDSWHIYEYVPWVSSYTCRRWRDVALSYPFLWNVVRIDANLQTYSLLNSDMLKTWFARSQSLPLSCDVRFRPYPEDLDSDDSGLDEGVDDSMIHDKILDLLLSESQRWLDMSFKMDLYHCLATTTRPFTLLRYLHINVQFSSSHRSLIPRTFNASAFASAPNLVEVSVDVPKPLPVVSLPWHQLKRYYCGSTPEESNFLDLAKLVKIEHLIFTLCKPLVVSPQRQPLHLINLRRLDIFGWGQPIMKTLPFLHLPSLEDLFLHSSDPKISPDIIRLIFDVQEGSS</sequence>
<dbReference type="EMBL" id="CM032191">
    <property type="protein sequence ID" value="KAG7085988.1"/>
    <property type="molecule type" value="Genomic_DNA"/>
</dbReference>
<keyword evidence="3" id="KW-1185">Reference proteome</keyword>
<dbReference type="GeneID" id="66072587"/>
<evidence type="ECO:0008006" key="4">
    <source>
        <dbReference type="Google" id="ProtNLM"/>
    </source>
</evidence>